<keyword evidence="1" id="KW-0472">Membrane</keyword>
<evidence type="ECO:0000313" key="2">
    <source>
        <dbReference type="EMBL" id="ADO76280.1"/>
    </source>
</evidence>
<dbReference type="AlphaFoldDB" id="E3DM87"/>
<dbReference type="InterPro" id="IPR026366">
    <property type="entry name" value="Seleno_YedE"/>
</dbReference>
<proteinExistence type="predicted"/>
<dbReference type="InterPro" id="IPR007272">
    <property type="entry name" value="Sulf_transp_TsuA/YedE"/>
</dbReference>
<evidence type="ECO:0000313" key="3">
    <source>
        <dbReference type="Proteomes" id="UP000006866"/>
    </source>
</evidence>
<feature type="transmembrane region" description="Helical" evidence="1">
    <location>
        <begin position="230"/>
        <end position="250"/>
    </location>
</feature>
<dbReference type="NCBIfam" id="TIGR04112">
    <property type="entry name" value="seleno_YedE"/>
    <property type="match status" value="1"/>
</dbReference>
<feature type="transmembrane region" description="Helical" evidence="1">
    <location>
        <begin position="12"/>
        <end position="30"/>
    </location>
</feature>
<evidence type="ECO:0000256" key="1">
    <source>
        <dbReference type="SAM" id="Phobius"/>
    </source>
</evidence>
<feature type="transmembrane region" description="Helical" evidence="1">
    <location>
        <begin position="122"/>
        <end position="140"/>
    </location>
</feature>
<dbReference type="HOGENOM" id="CLU_064908_0_0_9"/>
<accession>E3DM87</accession>
<dbReference type="Proteomes" id="UP000006866">
    <property type="component" value="Chromosome"/>
</dbReference>
<reference evidence="3" key="1">
    <citation type="submission" date="2010-10" db="EMBL/GenBank/DDBJ databases">
        <title>The complete genome of Halanaerobium praevalens DSM 2228.</title>
        <authorList>
            <consortium name="US DOE Joint Genome Institute (JGI-PGF)"/>
            <person name="Lucas S."/>
            <person name="Copeland A."/>
            <person name="Lapidus A."/>
            <person name="Glavina del Rio T."/>
            <person name="Dalin E."/>
            <person name="Tice H."/>
            <person name="Bruce D."/>
            <person name="Goodwin L."/>
            <person name="Pitluck S."/>
            <person name="Kyrpides N."/>
            <person name="Mavromatis K."/>
            <person name="Ivanova N."/>
            <person name="Ovchinnikova G."/>
            <person name="Chertkov O."/>
            <person name="Detter J.C."/>
            <person name="Han C."/>
            <person name="Larimer F."/>
            <person name="Land M."/>
            <person name="Hauser L."/>
            <person name="Markowitz V."/>
            <person name="Cheng J.-F."/>
            <person name="Hugenholtz P."/>
            <person name="Woyke T."/>
            <person name="Wu D."/>
            <person name="Tindall B."/>
            <person name="Pomrenke H.G."/>
            <person name="Brambilla E."/>
            <person name="Klenk H.-P."/>
            <person name="Eisen J.A."/>
        </authorList>
    </citation>
    <scope>NUCLEOTIDE SEQUENCE [LARGE SCALE GENOMIC DNA]</scope>
    <source>
        <strain evidence="3">ATCC 33744 / DSM 2228 / GSL</strain>
    </source>
</reference>
<protein>
    <submittedName>
        <fullName evidence="2">Uncharacterized protein</fullName>
    </submittedName>
</protein>
<dbReference type="PATRIC" id="fig|572479.3.peg.125"/>
<dbReference type="KEGG" id="hpk:Hprae_0122"/>
<feature type="transmembrane region" description="Helical" evidence="1">
    <location>
        <begin position="270"/>
        <end position="289"/>
    </location>
</feature>
<reference evidence="2 3" key="2">
    <citation type="journal article" date="2011" name="Stand. Genomic Sci.">
        <title>Complete genome sequence of the extremely halophilic Halanaerobium praevalens type strain (GSL).</title>
        <authorList>
            <person name="Ivanova N."/>
            <person name="Sikorski J."/>
            <person name="Chertkov O."/>
            <person name="Nolan M."/>
            <person name="Lucas S."/>
            <person name="Hammon N."/>
            <person name="Deshpande S."/>
            <person name="Cheng J.F."/>
            <person name="Tapia R."/>
            <person name="Han C."/>
            <person name="Goodwin L."/>
            <person name="Pitluck S."/>
            <person name="Huntemann M."/>
            <person name="Liolios K."/>
            <person name="Pagani I."/>
            <person name="Mavromatis K."/>
            <person name="Ovchinikova G."/>
            <person name="Pati A."/>
            <person name="Chen A."/>
            <person name="Palaniappan K."/>
            <person name="Land M."/>
            <person name="Hauser L."/>
            <person name="Brambilla E.M."/>
            <person name="Kannan K.P."/>
            <person name="Rohde M."/>
            <person name="Tindall B.J."/>
            <person name="Goker M."/>
            <person name="Detter J.C."/>
            <person name="Woyke T."/>
            <person name="Bristow J."/>
            <person name="Eisen J.A."/>
            <person name="Markowitz V."/>
            <person name="Hugenholtz P."/>
            <person name="Kyrpides N.C."/>
            <person name="Klenk H.P."/>
            <person name="Lapidus A."/>
        </authorList>
    </citation>
    <scope>NUCLEOTIDE SEQUENCE [LARGE SCALE GENOMIC DNA]</scope>
    <source>
        <strain evidence="3">ATCC 33744 / DSM 2228 / GSL</strain>
    </source>
</reference>
<keyword evidence="1" id="KW-0812">Transmembrane</keyword>
<feature type="transmembrane region" description="Helical" evidence="1">
    <location>
        <begin position="161"/>
        <end position="183"/>
    </location>
</feature>
<dbReference type="EMBL" id="CP002175">
    <property type="protein sequence ID" value="ADO76280.1"/>
    <property type="molecule type" value="Genomic_DNA"/>
</dbReference>
<gene>
    <name evidence="2" type="ordered locus">Hprae_0122</name>
</gene>
<feature type="transmembrane region" description="Helical" evidence="1">
    <location>
        <begin position="301"/>
        <end position="321"/>
    </location>
</feature>
<feature type="transmembrane region" description="Helical" evidence="1">
    <location>
        <begin position="333"/>
        <end position="350"/>
    </location>
</feature>
<dbReference type="STRING" id="572479.Hprae_0122"/>
<feature type="transmembrane region" description="Helical" evidence="1">
    <location>
        <begin position="189"/>
        <end position="209"/>
    </location>
</feature>
<sequence length="357" mass="37494">MGEIKISNKKSIILAGGFIGVLGGLLVVFGNPANMGICVACFIRDIAGAVGLHRAAVVQNIRPEIIGFILGAFLIARSTGEFKVKGGSSPITRFVIAMFVMIGALVFLGCPLRMVLRLAGGDWNAIAGIIGFALGVLAGSQLLKKGFTLGRNYKINQINGYILPIIAVVLLIFRIVRPSFIIFSEKGPGANYAFWAVALAAGIIVGVLAQRSRICMAGGIRDLYLIKDSHLITGFISIFVFAFIVNLIFGNFNPGFAGQPAAHSQWLWNLLGMFLTGLGSVMLGGCPLRQTILAGEGNTDSAVAFVGYLVGAAISHNFGLAGSGSGVSINGRIAVIIGIVTLFIIAYSSIQFNKKAA</sequence>
<name>E3DM87_HALPG</name>
<keyword evidence="3" id="KW-1185">Reference proteome</keyword>
<organism evidence="2 3">
    <name type="scientific">Halanaerobium praevalens (strain ATCC 33744 / DSM 2228 / GSL)</name>
    <dbReference type="NCBI Taxonomy" id="572479"/>
    <lineage>
        <taxon>Bacteria</taxon>
        <taxon>Bacillati</taxon>
        <taxon>Bacillota</taxon>
        <taxon>Clostridia</taxon>
        <taxon>Halanaerobiales</taxon>
        <taxon>Halanaerobiaceae</taxon>
        <taxon>Halanaerobium</taxon>
    </lineage>
</organism>
<feature type="transmembrane region" description="Helical" evidence="1">
    <location>
        <begin position="94"/>
        <end position="116"/>
    </location>
</feature>
<keyword evidence="1" id="KW-1133">Transmembrane helix</keyword>
<dbReference type="Pfam" id="PF04143">
    <property type="entry name" value="Sulf_transp"/>
    <property type="match status" value="1"/>
</dbReference>
<dbReference type="eggNOG" id="COG2391">
    <property type="taxonomic scope" value="Bacteria"/>
</dbReference>